<evidence type="ECO:0000256" key="2">
    <source>
        <dbReference type="ARBA" id="ARBA00022737"/>
    </source>
</evidence>
<evidence type="ECO:0000256" key="1">
    <source>
        <dbReference type="ARBA" id="ARBA00022729"/>
    </source>
</evidence>
<dbReference type="CDD" id="cd00063">
    <property type="entry name" value="FN3"/>
    <property type="match status" value="2"/>
</dbReference>
<dbReference type="InterPro" id="IPR050991">
    <property type="entry name" value="ECM_Regulatory_Proteins"/>
</dbReference>
<evidence type="ECO:0000313" key="6">
    <source>
        <dbReference type="Proteomes" id="UP000281899"/>
    </source>
</evidence>
<feature type="signal peptide" evidence="3">
    <location>
        <begin position="1"/>
        <end position="20"/>
    </location>
</feature>
<dbReference type="PANTHER" id="PTHR46708:SF2">
    <property type="entry name" value="FIBRONECTIN TYPE-III DOMAIN-CONTAINING PROTEIN"/>
    <property type="match status" value="1"/>
</dbReference>
<keyword evidence="2" id="KW-0677">Repeat</keyword>
<gene>
    <name evidence="5" type="ORF">EGI15_06020</name>
</gene>
<dbReference type="Gene3D" id="2.60.40.10">
    <property type="entry name" value="Immunoglobulins"/>
    <property type="match status" value="2"/>
</dbReference>
<name>A0ABX9XBF1_9FLAO</name>
<dbReference type="InterPro" id="IPR003961">
    <property type="entry name" value="FN3_dom"/>
</dbReference>
<evidence type="ECO:0000256" key="3">
    <source>
        <dbReference type="SAM" id="SignalP"/>
    </source>
</evidence>
<evidence type="ECO:0000313" key="5">
    <source>
        <dbReference type="EMBL" id="ROH95405.1"/>
    </source>
</evidence>
<dbReference type="InterPro" id="IPR026444">
    <property type="entry name" value="Secre_tail"/>
</dbReference>
<dbReference type="Proteomes" id="UP000281899">
    <property type="component" value="Unassembled WGS sequence"/>
</dbReference>
<accession>A0ABX9XBF1</accession>
<dbReference type="SUPFAM" id="SSF49265">
    <property type="entry name" value="Fibronectin type III"/>
    <property type="match status" value="1"/>
</dbReference>
<dbReference type="Pfam" id="PF18962">
    <property type="entry name" value="Por_Secre_tail"/>
    <property type="match status" value="1"/>
</dbReference>
<dbReference type="InterPro" id="IPR045474">
    <property type="entry name" value="GEVED"/>
</dbReference>
<evidence type="ECO:0000259" key="4">
    <source>
        <dbReference type="PROSITE" id="PS50853"/>
    </source>
</evidence>
<keyword evidence="1 3" id="KW-0732">Signal</keyword>
<comment type="caution">
    <text evidence="5">The sequence shown here is derived from an EMBL/GenBank/DDBJ whole genome shotgun (WGS) entry which is preliminary data.</text>
</comment>
<reference evidence="5 6" key="1">
    <citation type="submission" date="2018-11" db="EMBL/GenBank/DDBJ databases">
        <title>Proposal to divide the Flavobacteriaceae and reorganize its genera based on Amino Acid Identity values calculated from whole genome sequences.</title>
        <authorList>
            <person name="Nicholson A.C."/>
            <person name="Gulvik C.A."/>
            <person name="Whitney A.M."/>
            <person name="Humrighouse B.W."/>
            <person name="Bell M."/>
            <person name="Holmes B."/>
            <person name="Steigerwalt A."/>
            <person name="Villarma A."/>
            <person name="Sheth M."/>
            <person name="Batra D."/>
            <person name="Pryor J."/>
            <person name="Bernardet J.-F."/>
            <person name="Hugo C."/>
            <person name="Kampfer P."/>
            <person name="Newman J."/>
            <person name="Mcquiston J.R."/>
        </authorList>
    </citation>
    <scope>NUCLEOTIDE SEQUENCE [LARGE SCALE GENOMIC DNA]</scope>
    <source>
        <strain evidence="5 6">G0235</strain>
    </source>
</reference>
<dbReference type="PROSITE" id="PS50853">
    <property type="entry name" value="FN3"/>
    <property type="match status" value="2"/>
</dbReference>
<protein>
    <submittedName>
        <fullName evidence="5">T9SS C-terminal target domain-containing protein</fullName>
    </submittedName>
</protein>
<dbReference type="NCBIfam" id="TIGR04183">
    <property type="entry name" value="Por_Secre_tail"/>
    <property type="match status" value="1"/>
</dbReference>
<dbReference type="RefSeq" id="WP_123278184.1">
    <property type="nucleotide sequence ID" value="NZ_JALRGU010000248.1"/>
</dbReference>
<dbReference type="PANTHER" id="PTHR46708">
    <property type="entry name" value="TENASCIN"/>
    <property type="match status" value="1"/>
</dbReference>
<dbReference type="Pfam" id="PF20009">
    <property type="entry name" value="GEVED"/>
    <property type="match status" value="1"/>
</dbReference>
<dbReference type="SMART" id="SM00060">
    <property type="entry name" value="FN3"/>
    <property type="match status" value="2"/>
</dbReference>
<proteinExistence type="predicted"/>
<keyword evidence="6" id="KW-1185">Reference proteome</keyword>
<organism evidence="5 6">
    <name type="scientific">Chryseobacterium cucumeris</name>
    <dbReference type="NCBI Taxonomy" id="1813611"/>
    <lineage>
        <taxon>Bacteria</taxon>
        <taxon>Pseudomonadati</taxon>
        <taxon>Bacteroidota</taxon>
        <taxon>Flavobacteriia</taxon>
        <taxon>Flavobacteriales</taxon>
        <taxon>Weeksellaceae</taxon>
        <taxon>Chryseobacterium group</taxon>
        <taxon>Chryseobacterium</taxon>
    </lineage>
</organism>
<feature type="chain" id="PRO_5046170557" evidence="3">
    <location>
        <begin position="21"/>
        <end position="763"/>
    </location>
</feature>
<dbReference type="GeneID" id="301712222"/>
<sequence>MRKHYLLWMIFLFSVFQLNAQTYCVPTAGTSSQSNYLKNAIFSDQGALYYTASSYQAYVDNSSSQTVSSYPGGTVNVHLDFAGSGVKSYVWIDWNNDGDFDDFYENPLGPSSYSVVDDLFFIPPSQAAGIYRIRVQSGTSFPNPVTPCGSNNYGNFVDFSLKIDASPTCFVPSTLTSSNITNNSAMISWTAPATAPGSYEYYYTSSTTIPDASTPISGTSNTISAPISGLSPFTTYYYYVRSVCGTSNKSAWSLRGIFKTKCDAKTSMFEDFESAVNGPNNADCWDRIILGSGYQTIGSGSGVNSSKAMYQSANGAANTVIAVLPMFSNVNAGTHWLRFKAKVSSTAGVLDIGYVTNDTDASSFVNIQSVNISNTVFDGFEYSVVIPNTVPANARLAIRHGGVPSVNIYWDNVYWEPKPTCFTPTNIVLSNVTSATANIAWTAPSPAPAMGYDIYYSTNNTAPTSSTVPNITGVTANPYTIQGLNSATTYYIWIRSRCSASDQSLWSNIASVQTLCAPVATLSENFDSYATGLLTNAPCWGRIVTGIASLNINGNGALSGTKHILQRSISAGDISIAVLPEFTNINAGTHSLKLNAYCSVNTGKLEVGYMTNPTDASTFTLIQQLNITNTSYTPATGSEYTIVIPNTVPAGARLAIRDTYATSGNALYYWDNVSWAPTQTMNVQDNVVKSKASISPNPFTDVIMMTDHKNMQSVMIYDASGKSVTEIRNPDHTISLKDLASGIYLIKMIMKDGTSHTVKAIKK</sequence>
<dbReference type="InterPro" id="IPR013783">
    <property type="entry name" value="Ig-like_fold"/>
</dbReference>
<feature type="domain" description="Fibronectin type-III" evidence="4">
    <location>
        <begin position="171"/>
        <end position="263"/>
    </location>
</feature>
<dbReference type="InterPro" id="IPR036116">
    <property type="entry name" value="FN3_sf"/>
</dbReference>
<dbReference type="Pfam" id="PF00041">
    <property type="entry name" value="fn3"/>
    <property type="match status" value="2"/>
</dbReference>
<feature type="domain" description="Fibronectin type-III" evidence="4">
    <location>
        <begin position="423"/>
        <end position="517"/>
    </location>
</feature>
<dbReference type="EMBL" id="RJTW01000003">
    <property type="protein sequence ID" value="ROH95405.1"/>
    <property type="molecule type" value="Genomic_DNA"/>
</dbReference>